<evidence type="ECO:0000313" key="5">
    <source>
        <dbReference type="EMBL" id="GAA0901269.1"/>
    </source>
</evidence>
<dbReference type="Proteomes" id="UP001501005">
    <property type="component" value="Unassembled WGS sequence"/>
</dbReference>
<evidence type="ECO:0000256" key="4">
    <source>
        <dbReference type="ARBA" id="ARBA00023134"/>
    </source>
</evidence>
<evidence type="ECO:0000313" key="6">
    <source>
        <dbReference type="Proteomes" id="UP001501005"/>
    </source>
</evidence>
<accession>A0ABN1NBS4</accession>
<name>A0ABN1NBS4_9ACTN</name>
<comment type="similarity">
    <text evidence="1">Belongs to the GPN-loop GTPase family.</text>
</comment>
<dbReference type="InterPro" id="IPR027417">
    <property type="entry name" value="P-loop_NTPase"/>
</dbReference>
<evidence type="ECO:0000256" key="1">
    <source>
        <dbReference type="ARBA" id="ARBA00005290"/>
    </source>
</evidence>
<dbReference type="PANTHER" id="PTHR42708:SF1">
    <property type="entry name" value="GLIDING MOTILITY PROTEIN MGLA"/>
    <property type="match status" value="1"/>
</dbReference>
<keyword evidence="4" id="KW-0342">GTP-binding</keyword>
<dbReference type="CDD" id="cd00882">
    <property type="entry name" value="Ras_like_GTPase"/>
    <property type="match status" value="1"/>
</dbReference>
<reference evidence="5 6" key="1">
    <citation type="journal article" date="2019" name="Int. J. Syst. Evol. Microbiol.">
        <title>The Global Catalogue of Microorganisms (GCM) 10K type strain sequencing project: providing services to taxonomists for standard genome sequencing and annotation.</title>
        <authorList>
            <consortium name="The Broad Institute Genomics Platform"/>
            <consortium name="The Broad Institute Genome Sequencing Center for Infectious Disease"/>
            <person name="Wu L."/>
            <person name="Ma J."/>
        </authorList>
    </citation>
    <scope>NUCLEOTIDE SEQUENCE [LARGE SCALE GENOMIC DNA]</scope>
    <source>
        <strain evidence="5 6">JCM 10673</strain>
    </source>
</reference>
<dbReference type="InterPro" id="IPR004130">
    <property type="entry name" value="Gpn"/>
</dbReference>
<dbReference type="EMBL" id="BAAAHG010000001">
    <property type="protein sequence ID" value="GAA0901269.1"/>
    <property type="molecule type" value="Genomic_DNA"/>
</dbReference>
<organism evidence="5 6">
    <name type="scientific">Streptomyces thermoalcalitolerans</name>
    <dbReference type="NCBI Taxonomy" id="65605"/>
    <lineage>
        <taxon>Bacteria</taxon>
        <taxon>Bacillati</taxon>
        <taxon>Actinomycetota</taxon>
        <taxon>Actinomycetes</taxon>
        <taxon>Kitasatosporales</taxon>
        <taxon>Streptomycetaceae</taxon>
        <taxon>Streptomyces</taxon>
    </lineage>
</organism>
<dbReference type="PANTHER" id="PTHR42708">
    <property type="entry name" value="ATP/GTP-BINDING PROTEIN-RELATED"/>
    <property type="match status" value="1"/>
</dbReference>
<proteinExistence type="inferred from homology"/>
<keyword evidence="2" id="KW-0547">Nucleotide-binding</keyword>
<dbReference type="RefSeq" id="WP_067398499.1">
    <property type="nucleotide sequence ID" value="NZ_BAAAHG010000001.1"/>
</dbReference>
<dbReference type="InterPro" id="IPR052705">
    <property type="entry name" value="Gliding_Motility_GTPase"/>
</dbReference>
<gene>
    <name evidence="5" type="ORF">GCM10009549_01960</name>
</gene>
<keyword evidence="3" id="KW-0378">Hydrolase</keyword>
<sequence>MVSANSADRYLPHTVQQPVKILIVGAFGVGKTTLVGSVSEIRPLRTEETMTEAGAGVDSLAGLPEKRTTTVAMDFGRITLNERLVLYLFGAPGQRRFWNLWEGLAEGAVGVLVLVDTRRLEDSFEVLDQLELRGDTPFIVAVNRFPDTQHYSEQELRQAMDLLPETPIVECDARDRTEAMDALIALVQHATELSRARKVAS</sequence>
<dbReference type="Pfam" id="PF03029">
    <property type="entry name" value="ATP_bind_1"/>
    <property type="match status" value="1"/>
</dbReference>
<evidence type="ECO:0000256" key="2">
    <source>
        <dbReference type="ARBA" id="ARBA00022741"/>
    </source>
</evidence>
<dbReference type="Gene3D" id="3.40.50.300">
    <property type="entry name" value="P-loop containing nucleotide triphosphate hydrolases"/>
    <property type="match status" value="1"/>
</dbReference>
<protein>
    <submittedName>
        <fullName evidence="5">ATP/GTP-binding protein</fullName>
    </submittedName>
</protein>
<keyword evidence="6" id="KW-1185">Reference proteome</keyword>
<dbReference type="SUPFAM" id="SSF52540">
    <property type="entry name" value="P-loop containing nucleoside triphosphate hydrolases"/>
    <property type="match status" value="1"/>
</dbReference>
<evidence type="ECO:0000256" key="3">
    <source>
        <dbReference type="ARBA" id="ARBA00022801"/>
    </source>
</evidence>
<comment type="caution">
    <text evidence="5">The sequence shown here is derived from an EMBL/GenBank/DDBJ whole genome shotgun (WGS) entry which is preliminary data.</text>
</comment>